<proteinExistence type="predicted"/>
<reference evidence="9" key="1">
    <citation type="submission" date="2024-07" db="EMBL/GenBank/DDBJ databases">
        <authorList>
            <person name="Yu S.T."/>
        </authorList>
    </citation>
    <scope>NUCLEOTIDE SEQUENCE</scope>
    <source>
        <strain evidence="9">R44</strain>
    </source>
</reference>
<keyword evidence="4" id="KW-0572">Peptidoglycan-anchor</keyword>
<feature type="domain" description="Gram-positive cocci surface proteins LPxTG" evidence="8">
    <location>
        <begin position="239"/>
        <end position="275"/>
    </location>
</feature>
<keyword evidence="6" id="KW-1133">Transmembrane helix</keyword>
<evidence type="ECO:0000259" key="8">
    <source>
        <dbReference type="PROSITE" id="PS50847"/>
    </source>
</evidence>
<evidence type="ECO:0000256" key="3">
    <source>
        <dbReference type="ARBA" id="ARBA00022729"/>
    </source>
</evidence>
<evidence type="ECO:0000256" key="7">
    <source>
        <dbReference type="SAM" id="SignalP"/>
    </source>
</evidence>
<accession>A0AB39SUK0</accession>
<evidence type="ECO:0000256" key="5">
    <source>
        <dbReference type="SAM" id="MobiDB-lite"/>
    </source>
</evidence>
<feature type="transmembrane region" description="Helical" evidence="6">
    <location>
        <begin position="248"/>
        <end position="267"/>
    </location>
</feature>
<dbReference type="AlphaFoldDB" id="A0AB39SUK0"/>
<dbReference type="EMBL" id="CP163444">
    <property type="protein sequence ID" value="XDQ72030.1"/>
    <property type="molecule type" value="Genomic_DNA"/>
</dbReference>
<feature type="chain" id="PRO_5044335211" evidence="7">
    <location>
        <begin position="28"/>
        <end position="275"/>
    </location>
</feature>
<feature type="region of interest" description="Disordered" evidence="5">
    <location>
        <begin position="139"/>
        <end position="242"/>
    </location>
</feature>
<name>A0AB39SUK0_9ACTN</name>
<evidence type="ECO:0000256" key="1">
    <source>
        <dbReference type="ARBA" id="ARBA00022512"/>
    </source>
</evidence>
<evidence type="ECO:0000256" key="4">
    <source>
        <dbReference type="ARBA" id="ARBA00023088"/>
    </source>
</evidence>
<dbReference type="RefSeq" id="WP_369144688.1">
    <property type="nucleotide sequence ID" value="NZ_CP163444.1"/>
</dbReference>
<evidence type="ECO:0000313" key="9">
    <source>
        <dbReference type="EMBL" id="XDQ72030.1"/>
    </source>
</evidence>
<keyword evidence="2" id="KW-0964">Secreted</keyword>
<keyword evidence="3 7" id="KW-0732">Signal</keyword>
<dbReference type="InterPro" id="IPR019931">
    <property type="entry name" value="LPXTG_anchor"/>
</dbReference>
<evidence type="ECO:0000256" key="2">
    <source>
        <dbReference type="ARBA" id="ARBA00022525"/>
    </source>
</evidence>
<feature type="compositionally biased region" description="Low complexity" evidence="5">
    <location>
        <begin position="147"/>
        <end position="214"/>
    </location>
</feature>
<keyword evidence="6" id="KW-0472">Membrane</keyword>
<feature type="signal peptide" evidence="7">
    <location>
        <begin position="1"/>
        <end position="27"/>
    </location>
</feature>
<dbReference type="PROSITE" id="PS50847">
    <property type="entry name" value="GRAM_POS_ANCHORING"/>
    <property type="match status" value="1"/>
</dbReference>
<keyword evidence="1" id="KW-0134">Cell wall</keyword>
<gene>
    <name evidence="9" type="ORF">AB5J54_16600</name>
</gene>
<keyword evidence="6" id="KW-0812">Transmembrane</keyword>
<sequence>MRRSLIPAAALVAAMAGSLALAPVASASGGPKGDNGTVKIHDSKTGEEIKANEPKVCEFYLDAFNFDASQKAIWRIEAWANNDQDKGTEVKNGAITLDADGHGRTEDLNLDNGQYKLFWNFDGENGKAKHKVFKVDCEKESTGGTTGEQTAGGSTTGEQTTGGSTTGETTTGGTTTGETTATGGSTTGETTTGGTTTGETTATGGSTTGETTAGGSTGGSASGETATGGAAGGSEEGNLAETGSSAPVGILAAAALALAAAGAVLVTRRRKATQN</sequence>
<dbReference type="NCBIfam" id="TIGR01167">
    <property type="entry name" value="LPXTG_anchor"/>
    <property type="match status" value="1"/>
</dbReference>
<evidence type="ECO:0000256" key="6">
    <source>
        <dbReference type="SAM" id="Phobius"/>
    </source>
</evidence>
<protein>
    <submittedName>
        <fullName evidence="9">LPXTG cell wall anchor domain-containing protein</fullName>
    </submittedName>
</protein>
<organism evidence="9">
    <name type="scientific">Streptomyces sp. R44</name>
    <dbReference type="NCBI Taxonomy" id="3238633"/>
    <lineage>
        <taxon>Bacteria</taxon>
        <taxon>Bacillati</taxon>
        <taxon>Actinomycetota</taxon>
        <taxon>Actinomycetes</taxon>
        <taxon>Kitasatosporales</taxon>
        <taxon>Streptomycetaceae</taxon>
        <taxon>Streptomyces</taxon>
    </lineage>
</organism>